<reference evidence="9 10" key="1">
    <citation type="submission" date="2018-03" db="EMBL/GenBank/DDBJ databases">
        <title>Cross-interface Injection: A General Nanoliter Liquid Handling Method Applied to Single Cells Genome Amplification Automated Nanoliter Liquid Handling Applied to Single Cell Multiple Displacement Amplification.</title>
        <authorList>
            <person name="Yun J."/>
            <person name="Xu P."/>
            <person name="Xu J."/>
            <person name="Dai X."/>
            <person name="Wang Y."/>
            <person name="Zheng X."/>
            <person name="Cao C."/>
            <person name="Yi Q."/>
            <person name="Zhu Y."/>
            <person name="Wang L."/>
            <person name="Dong Z."/>
            <person name="Huang Y."/>
            <person name="Huang L."/>
            <person name="Du W."/>
        </authorList>
    </citation>
    <scope>NUCLEOTIDE SEQUENCE [LARGE SCALE GENOMIC DNA]</scope>
    <source>
        <strain evidence="9 10">Z-D1-2</strain>
    </source>
</reference>
<feature type="chain" id="PRO_5015619790" evidence="6">
    <location>
        <begin position="19"/>
        <end position="466"/>
    </location>
</feature>
<keyword evidence="5" id="KW-0998">Cell outer membrane</keyword>
<dbReference type="PROSITE" id="PS51257">
    <property type="entry name" value="PROKAR_LIPOPROTEIN"/>
    <property type="match status" value="1"/>
</dbReference>
<protein>
    <submittedName>
        <fullName evidence="9">Uncharacterized protein</fullName>
    </submittedName>
</protein>
<evidence type="ECO:0000259" key="8">
    <source>
        <dbReference type="Pfam" id="PF14322"/>
    </source>
</evidence>
<dbReference type="InterPro" id="IPR011990">
    <property type="entry name" value="TPR-like_helical_dom_sf"/>
</dbReference>
<dbReference type="InterPro" id="IPR012944">
    <property type="entry name" value="SusD_RagB_dom"/>
</dbReference>
<feature type="signal peptide" evidence="6">
    <location>
        <begin position="1"/>
        <end position="18"/>
    </location>
</feature>
<comment type="subcellular location">
    <subcellularLocation>
        <location evidence="1">Cell outer membrane</location>
    </subcellularLocation>
</comment>
<feature type="domain" description="RagB/SusD" evidence="7">
    <location>
        <begin position="344"/>
        <end position="425"/>
    </location>
</feature>
<evidence type="ECO:0000259" key="7">
    <source>
        <dbReference type="Pfam" id="PF07980"/>
    </source>
</evidence>
<dbReference type="InterPro" id="IPR033985">
    <property type="entry name" value="SusD-like_N"/>
</dbReference>
<dbReference type="AlphaFoldDB" id="A0A2T4DV39"/>
<dbReference type="Pfam" id="PF07980">
    <property type="entry name" value="SusD_RagB"/>
    <property type="match status" value="1"/>
</dbReference>
<evidence type="ECO:0000256" key="6">
    <source>
        <dbReference type="SAM" id="SignalP"/>
    </source>
</evidence>
<dbReference type="EMBL" id="PYVU01000008">
    <property type="protein sequence ID" value="PTB97679.1"/>
    <property type="molecule type" value="Genomic_DNA"/>
</dbReference>
<keyword evidence="3 6" id="KW-0732">Signal</keyword>
<dbReference type="CDD" id="cd08977">
    <property type="entry name" value="SusD"/>
    <property type="match status" value="1"/>
</dbReference>
<accession>A0A2T4DV39</accession>
<evidence type="ECO:0000256" key="5">
    <source>
        <dbReference type="ARBA" id="ARBA00023237"/>
    </source>
</evidence>
<keyword evidence="4" id="KW-0472">Membrane</keyword>
<gene>
    <name evidence="9" type="ORF">C9994_01880</name>
</gene>
<evidence type="ECO:0000256" key="3">
    <source>
        <dbReference type="ARBA" id="ARBA00022729"/>
    </source>
</evidence>
<comment type="similarity">
    <text evidence="2">Belongs to the SusD family.</text>
</comment>
<evidence type="ECO:0000256" key="1">
    <source>
        <dbReference type="ARBA" id="ARBA00004442"/>
    </source>
</evidence>
<dbReference type="Gene3D" id="1.25.40.390">
    <property type="match status" value="1"/>
</dbReference>
<sequence>MKRILLYTLIITSFSLTACNEWLEIEEEDVLLPEEALNTAEDYEKLINSAYDVLRGSNGRFLGGRSQLFSDLLAHEVSDKGLAGNKLEIYRRNPGFFNGEIAEYYQEPYIAIFRANVLLEEIESVEGLEQNDIDRLKGEAYFLRALCHFDVLNLFAQPFGYTEDNLHPGISLRTDASQETKLRATFLDSYNQIESDFLEATTLLADGNDRGFGFATENAAKAYLARLYFLSNQYEKAFTFSNEVIASGQYELDADLTSRFSQGLSHEGIFVMPSLNVADHRGAAFTNNYRSDAVEPNIKISQEIYDLVNQREDDLRLNWFIVANEDTSDEEIYITKYNDVNFFDVPLIHLTELKLIRAESAALTDQALGTAIQDINDIRERAFGSTDRNLSESANATAIINAARLERRIELVTEGNYLHDVKRIGILENSSNLRLDGAIWSCPGLLLEFPTLETVEGFVGNNPNGC</sequence>
<proteinExistence type="inferred from homology"/>
<evidence type="ECO:0000256" key="2">
    <source>
        <dbReference type="ARBA" id="ARBA00006275"/>
    </source>
</evidence>
<comment type="caution">
    <text evidence="9">The sequence shown here is derived from an EMBL/GenBank/DDBJ whole genome shotgun (WGS) entry which is preliminary data.</text>
</comment>
<feature type="domain" description="SusD-like N-terminal" evidence="8">
    <location>
        <begin position="22"/>
        <end position="228"/>
    </location>
</feature>
<evidence type="ECO:0000256" key="4">
    <source>
        <dbReference type="ARBA" id="ARBA00023136"/>
    </source>
</evidence>
<dbReference type="GO" id="GO:0009279">
    <property type="term" value="C:cell outer membrane"/>
    <property type="evidence" value="ECO:0007669"/>
    <property type="project" value="UniProtKB-SubCell"/>
</dbReference>
<name>A0A2T4DV39_9BACT</name>
<dbReference type="Proteomes" id="UP000240608">
    <property type="component" value="Unassembled WGS sequence"/>
</dbReference>
<evidence type="ECO:0000313" key="9">
    <source>
        <dbReference type="EMBL" id="PTB97679.1"/>
    </source>
</evidence>
<dbReference type="SUPFAM" id="SSF48452">
    <property type="entry name" value="TPR-like"/>
    <property type="match status" value="1"/>
</dbReference>
<evidence type="ECO:0000313" key="10">
    <source>
        <dbReference type="Proteomes" id="UP000240608"/>
    </source>
</evidence>
<dbReference type="Pfam" id="PF14322">
    <property type="entry name" value="SusD-like_3"/>
    <property type="match status" value="1"/>
</dbReference>
<organism evidence="9 10">
    <name type="scientific">Marivirga lumbricoides</name>
    <dbReference type="NCBI Taxonomy" id="1046115"/>
    <lineage>
        <taxon>Bacteria</taxon>
        <taxon>Pseudomonadati</taxon>
        <taxon>Bacteroidota</taxon>
        <taxon>Cytophagia</taxon>
        <taxon>Cytophagales</taxon>
        <taxon>Marivirgaceae</taxon>
        <taxon>Marivirga</taxon>
    </lineage>
</organism>